<feature type="transmembrane region" description="Helical" evidence="1">
    <location>
        <begin position="133"/>
        <end position="160"/>
    </location>
</feature>
<accession>A0ABD0LUC6</accession>
<feature type="transmembrane region" description="Helical" evidence="1">
    <location>
        <begin position="92"/>
        <end position="112"/>
    </location>
</feature>
<protein>
    <submittedName>
        <fullName evidence="2">Uncharacterized protein</fullName>
    </submittedName>
</protein>
<evidence type="ECO:0000313" key="2">
    <source>
        <dbReference type="EMBL" id="KAK7502629.1"/>
    </source>
</evidence>
<name>A0ABD0LUC6_9CAEN</name>
<reference evidence="2 3" key="1">
    <citation type="journal article" date="2023" name="Sci. Data">
        <title>Genome assembly of the Korean intertidal mud-creeper Batillaria attramentaria.</title>
        <authorList>
            <person name="Patra A.K."/>
            <person name="Ho P.T."/>
            <person name="Jun S."/>
            <person name="Lee S.J."/>
            <person name="Kim Y."/>
            <person name="Won Y.J."/>
        </authorList>
    </citation>
    <scope>NUCLEOTIDE SEQUENCE [LARGE SCALE GENOMIC DNA]</scope>
    <source>
        <strain evidence="2">Wonlab-2016</strain>
    </source>
</reference>
<gene>
    <name evidence="2" type="ORF">BaRGS_00006204</name>
</gene>
<keyword evidence="1" id="KW-0472">Membrane</keyword>
<organism evidence="2 3">
    <name type="scientific">Batillaria attramentaria</name>
    <dbReference type="NCBI Taxonomy" id="370345"/>
    <lineage>
        <taxon>Eukaryota</taxon>
        <taxon>Metazoa</taxon>
        <taxon>Spiralia</taxon>
        <taxon>Lophotrochozoa</taxon>
        <taxon>Mollusca</taxon>
        <taxon>Gastropoda</taxon>
        <taxon>Caenogastropoda</taxon>
        <taxon>Sorbeoconcha</taxon>
        <taxon>Cerithioidea</taxon>
        <taxon>Batillariidae</taxon>
        <taxon>Batillaria</taxon>
    </lineage>
</organism>
<dbReference type="AlphaFoldDB" id="A0ABD0LUC6"/>
<keyword evidence="3" id="KW-1185">Reference proteome</keyword>
<feature type="non-terminal residue" evidence="2">
    <location>
        <position position="1"/>
    </location>
</feature>
<dbReference type="Proteomes" id="UP001519460">
    <property type="component" value="Unassembled WGS sequence"/>
</dbReference>
<keyword evidence="1" id="KW-0812">Transmembrane</keyword>
<dbReference type="EMBL" id="JACVVK020000025">
    <property type="protein sequence ID" value="KAK7502629.1"/>
    <property type="molecule type" value="Genomic_DNA"/>
</dbReference>
<proteinExistence type="predicted"/>
<evidence type="ECO:0000313" key="3">
    <source>
        <dbReference type="Proteomes" id="UP001519460"/>
    </source>
</evidence>
<comment type="caution">
    <text evidence="2">The sequence shown here is derived from an EMBL/GenBank/DDBJ whole genome shotgun (WGS) entry which is preliminary data.</text>
</comment>
<evidence type="ECO:0000256" key="1">
    <source>
        <dbReference type="SAM" id="Phobius"/>
    </source>
</evidence>
<sequence>IPVFGVITKKDKISGDSAEMTEAFKLALGLNNTTFLCCKNYCDDLDPEGDRAQEVDPAIDLPILKFMVQVCDPARAVLHNDVDLSSMARGGVFVKTFVVAFVLFFLLLWGFSPSKEAVEACRRGAGSRDQSERCGGVTVAGGVWASLVLALLSVAGLYYIEHNY</sequence>
<keyword evidence="1" id="KW-1133">Transmembrane helix</keyword>